<dbReference type="PANTHER" id="PTHR33591:SF2">
    <property type="entry name" value="BETA-CAROTENE ISOMERASE D27"/>
    <property type="match status" value="1"/>
</dbReference>
<dbReference type="InterPro" id="IPR025114">
    <property type="entry name" value="D27-like_C"/>
</dbReference>
<reference evidence="3" key="1">
    <citation type="submission" date="2015-04" db="UniProtKB">
        <authorList>
            <consortium name="EnsemblPlants"/>
        </authorList>
    </citation>
    <scope>IDENTIFICATION</scope>
    <source>
        <strain evidence="3">SL10</strain>
    </source>
</reference>
<dbReference type="STRING" id="4536.A0A0E0H8Z4"/>
<dbReference type="Pfam" id="PF13225">
    <property type="entry name" value="D27-like_C"/>
    <property type="match status" value="2"/>
</dbReference>
<feature type="domain" description="Beta-carotene isomerase D27-like C-terminal" evidence="2">
    <location>
        <begin position="416"/>
        <end position="520"/>
    </location>
</feature>
<dbReference type="Proteomes" id="UP000006591">
    <property type="component" value="Chromosome 5"/>
</dbReference>
<keyword evidence="4" id="KW-1185">Reference proteome</keyword>
<dbReference type="InterPro" id="IPR038938">
    <property type="entry name" value="D27-like"/>
</dbReference>
<accession>A0A0E0H8Z4</accession>
<dbReference type="GO" id="GO:0005506">
    <property type="term" value="F:iron ion binding"/>
    <property type="evidence" value="ECO:0007669"/>
    <property type="project" value="InterPro"/>
</dbReference>
<dbReference type="EnsemblPlants" id="ONIVA05G02140.2">
    <property type="protein sequence ID" value="ONIVA05G02140.2"/>
    <property type="gene ID" value="ONIVA05G02140"/>
</dbReference>
<reference evidence="3" key="2">
    <citation type="submission" date="2018-04" db="EMBL/GenBank/DDBJ databases">
        <title>OnivRS2 (Oryza nivara Reference Sequence Version 2).</title>
        <authorList>
            <person name="Zhang J."/>
            <person name="Kudrna D."/>
            <person name="Lee S."/>
            <person name="Talag J."/>
            <person name="Rajasekar S."/>
            <person name="Welchert J."/>
            <person name="Hsing Y.-I."/>
            <person name="Wing R.A."/>
        </authorList>
    </citation>
    <scope>NUCLEOTIDE SEQUENCE [LARGE SCALE GENOMIC DNA]</scope>
    <source>
        <strain evidence="3">SL10</strain>
    </source>
</reference>
<dbReference type="OMA" id="ATDMWAT"/>
<organism evidence="3">
    <name type="scientific">Oryza nivara</name>
    <name type="common">Indian wild rice</name>
    <name type="synonym">Oryza sativa f. spontanea</name>
    <dbReference type="NCBI Taxonomy" id="4536"/>
    <lineage>
        <taxon>Eukaryota</taxon>
        <taxon>Viridiplantae</taxon>
        <taxon>Streptophyta</taxon>
        <taxon>Embryophyta</taxon>
        <taxon>Tracheophyta</taxon>
        <taxon>Spermatophyta</taxon>
        <taxon>Magnoliopsida</taxon>
        <taxon>Liliopsida</taxon>
        <taxon>Poales</taxon>
        <taxon>Poaceae</taxon>
        <taxon>BOP clade</taxon>
        <taxon>Oryzoideae</taxon>
        <taxon>Oryzeae</taxon>
        <taxon>Oryzinae</taxon>
        <taxon>Oryza</taxon>
    </lineage>
</organism>
<dbReference type="AlphaFoldDB" id="A0A0E0H8Z4"/>
<dbReference type="PANTHER" id="PTHR33591">
    <property type="entry name" value="BETA-CAROTENE ISOMERASE D27"/>
    <property type="match status" value="1"/>
</dbReference>
<dbReference type="Gramene" id="ONIVA05G02140.2">
    <property type="protein sequence ID" value="ONIVA05G02140.2"/>
    <property type="gene ID" value="ONIVA05G02140"/>
</dbReference>
<proteinExistence type="predicted"/>
<feature type="region of interest" description="Disordered" evidence="1">
    <location>
        <begin position="23"/>
        <end position="51"/>
    </location>
</feature>
<evidence type="ECO:0000313" key="3">
    <source>
        <dbReference type="EnsemblPlants" id="ONIVA05G02140.2"/>
    </source>
</evidence>
<feature type="domain" description="Beta-carotene isomerase D27-like C-terminal" evidence="2">
    <location>
        <begin position="144"/>
        <end position="225"/>
    </location>
</feature>
<evidence type="ECO:0000256" key="1">
    <source>
        <dbReference type="SAM" id="MobiDB-lite"/>
    </source>
</evidence>
<name>A0A0E0H8Z4_ORYNI</name>
<sequence length="584" mass="64125">MAAPSPPCLLHVLLPVAASSSRGLRRRRRPTTSLLRCSSPSADTASSSWEGGREYKPSFADDFLLAFFRAKMVEEVGWDSEKPGYTGLIEVANRPMVKGKSALEIEQSAVRVLRSLFPPLLLVLFKALLVPIANARATTLSSQWLVGPCSVNSVTLSNGESLSSGVFVEKCKYLEESKCLGMCINTCKLPTQTFFKDHIGVDLYMEPNFEDYSCQFNFGVPPPPLDTDKALKEPCLDICTNAGRWRVLRTASVRLARRLPLHLPVAMAPPSPPCLLRALLPVASPSSRGLRRLSTTSLLRCSSPSADAASPSGEGGREYEPSFADDFLLAFFRAKMVEEVGWDSEKPGYNGLIEVANRLMVKGKSALETEQSAVRVLRSLFPPLLLVLFKALLAPIANGQLASMMVARATALSCQWLMGPCSVNSVILSNGKSLSSGVSIYSYFFFVYPSLGEILQFTDIVFVEKCKYLEESKCLGVCINTCKLPTQTFFKDHMGVDLYMEPNFEDYSCQFNFGVSPPPLDTDKALKEPCLDICTNARRRKELGTGSSTDDGNEILCSTATDMWATLTKGPDVSDFYCRRILQS</sequence>
<evidence type="ECO:0000259" key="2">
    <source>
        <dbReference type="Pfam" id="PF13225"/>
    </source>
</evidence>
<dbReference type="eggNOG" id="ENOG502R5D2">
    <property type="taxonomic scope" value="Eukaryota"/>
</dbReference>
<protein>
    <recommendedName>
        <fullName evidence="2">Beta-carotene isomerase D27-like C-terminal domain-containing protein</fullName>
    </recommendedName>
</protein>
<evidence type="ECO:0000313" key="4">
    <source>
        <dbReference type="Proteomes" id="UP000006591"/>
    </source>
</evidence>
<feature type="compositionally biased region" description="Low complexity" evidence="1">
    <location>
        <begin position="31"/>
        <end position="48"/>
    </location>
</feature>
<dbReference type="HOGENOM" id="CLU_492093_0_0_1"/>